<evidence type="ECO:0000256" key="1">
    <source>
        <dbReference type="SAM" id="Phobius"/>
    </source>
</evidence>
<keyword evidence="1" id="KW-0472">Membrane</keyword>
<dbReference type="EMBL" id="GGEC01044872">
    <property type="protein sequence ID" value="MBX25356.1"/>
    <property type="molecule type" value="Transcribed_RNA"/>
</dbReference>
<protein>
    <submittedName>
        <fullName evidence="2">Uncharacterized protein</fullName>
    </submittedName>
</protein>
<feature type="transmembrane region" description="Helical" evidence="1">
    <location>
        <begin position="33"/>
        <end position="49"/>
    </location>
</feature>
<evidence type="ECO:0000313" key="2">
    <source>
        <dbReference type="EMBL" id="MBX25356.1"/>
    </source>
</evidence>
<accession>A0A2P2M556</accession>
<organism evidence="2">
    <name type="scientific">Rhizophora mucronata</name>
    <name type="common">Asiatic mangrove</name>
    <dbReference type="NCBI Taxonomy" id="61149"/>
    <lineage>
        <taxon>Eukaryota</taxon>
        <taxon>Viridiplantae</taxon>
        <taxon>Streptophyta</taxon>
        <taxon>Embryophyta</taxon>
        <taxon>Tracheophyta</taxon>
        <taxon>Spermatophyta</taxon>
        <taxon>Magnoliopsida</taxon>
        <taxon>eudicotyledons</taxon>
        <taxon>Gunneridae</taxon>
        <taxon>Pentapetalae</taxon>
        <taxon>rosids</taxon>
        <taxon>fabids</taxon>
        <taxon>Malpighiales</taxon>
        <taxon>Rhizophoraceae</taxon>
        <taxon>Rhizophora</taxon>
    </lineage>
</organism>
<keyword evidence="1" id="KW-0812">Transmembrane</keyword>
<reference evidence="2" key="1">
    <citation type="submission" date="2018-02" db="EMBL/GenBank/DDBJ databases">
        <title>Rhizophora mucronata_Transcriptome.</title>
        <authorList>
            <person name="Meera S.P."/>
            <person name="Sreeshan A."/>
            <person name="Augustine A."/>
        </authorList>
    </citation>
    <scope>NUCLEOTIDE SEQUENCE</scope>
    <source>
        <tissue evidence="2">Leaf</tissue>
    </source>
</reference>
<proteinExistence type="predicted"/>
<name>A0A2P2M556_RHIMU</name>
<sequence length="50" mass="5941">MILPPYSAPYAGQILQIRMEFDCPKLQDSLIKLRRAIFFLCFFFIFFGSF</sequence>
<keyword evidence="1" id="KW-1133">Transmembrane helix</keyword>
<dbReference type="AlphaFoldDB" id="A0A2P2M556"/>